<sequence>MAAAAQANAAASSADKSANDGQSHPPNPYGSAPSS</sequence>
<name>A0A8S3CR88_9BILA</name>
<dbReference type="EMBL" id="CAJOBI010184978">
    <property type="protein sequence ID" value="CAF4940439.1"/>
    <property type="molecule type" value="Genomic_DNA"/>
</dbReference>
<feature type="non-terminal residue" evidence="2">
    <location>
        <position position="1"/>
    </location>
</feature>
<feature type="compositionally biased region" description="Low complexity" evidence="1">
    <location>
        <begin position="1"/>
        <end position="16"/>
    </location>
</feature>
<proteinExistence type="predicted"/>
<evidence type="ECO:0000313" key="2">
    <source>
        <dbReference type="EMBL" id="CAF4940439.1"/>
    </source>
</evidence>
<gene>
    <name evidence="2" type="ORF">SMN809_LOCUS53618</name>
</gene>
<organism evidence="2 3">
    <name type="scientific">Rotaria magnacalcarata</name>
    <dbReference type="NCBI Taxonomy" id="392030"/>
    <lineage>
        <taxon>Eukaryota</taxon>
        <taxon>Metazoa</taxon>
        <taxon>Spiralia</taxon>
        <taxon>Gnathifera</taxon>
        <taxon>Rotifera</taxon>
        <taxon>Eurotatoria</taxon>
        <taxon>Bdelloidea</taxon>
        <taxon>Philodinida</taxon>
        <taxon>Philodinidae</taxon>
        <taxon>Rotaria</taxon>
    </lineage>
</organism>
<evidence type="ECO:0000313" key="3">
    <source>
        <dbReference type="Proteomes" id="UP000676336"/>
    </source>
</evidence>
<comment type="caution">
    <text evidence="2">The sequence shown here is derived from an EMBL/GenBank/DDBJ whole genome shotgun (WGS) entry which is preliminary data.</text>
</comment>
<dbReference type="Proteomes" id="UP000676336">
    <property type="component" value="Unassembled WGS sequence"/>
</dbReference>
<evidence type="ECO:0000256" key="1">
    <source>
        <dbReference type="SAM" id="MobiDB-lite"/>
    </source>
</evidence>
<dbReference type="AlphaFoldDB" id="A0A8S3CR88"/>
<reference evidence="2" key="1">
    <citation type="submission" date="2021-02" db="EMBL/GenBank/DDBJ databases">
        <authorList>
            <person name="Nowell W R."/>
        </authorList>
    </citation>
    <scope>NUCLEOTIDE SEQUENCE</scope>
</reference>
<feature type="region of interest" description="Disordered" evidence="1">
    <location>
        <begin position="1"/>
        <end position="35"/>
    </location>
</feature>
<accession>A0A8S3CR88</accession>
<protein>
    <submittedName>
        <fullName evidence="2">Uncharacterized protein</fullName>
    </submittedName>
</protein>